<accession>A0A5K7S8J5</accession>
<evidence type="ECO:0000313" key="1">
    <source>
        <dbReference type="EMBL" id="BBE17860.1"/>
    </source>
</evidence>
<proteinExistence type="predicted"/>
<dbReference type="KEGG" id="anf:AQPE_2019"/>
<dbReference type="AlphaFoldDB" id="A0A5K7S8J5"/>
<gene>
    <name evidence="1" type="ORF">AQPE_2019</name>
</gene>
<sequence length="47" mass="5470">MVAIVEVPPQIVVGAFYMVDAIKMTLELKEVYIIEGKGYFIWYFKII</sequence>
<name>A0A5K7S8J5_9BACT</name>
<dbReference type="EMBL" id="AP018694">
    <property type="protein sequence ID" value="BBE17860.1"/>
    <property type="molecule type" value="Genomic_DNA"/>
</dbReference>
<protein>
    <submittedName>
        <fullName evidence="1">Uncharacterized protein</fullName>
    </submittedName>
</protein>
<evidence type="ECO:0000313" key="2">
    <source>
        <dbReference type="Proteomes" id="UP001193389"/>
    </source>
</evidence>
<reference evidence="1" key="1">
    <citation type="journal article" date="2020" name="Int. J. Syst. Evol. Microbiol.">
        <title>Aquipluma nitroreducens gen. nov. sp. nov., a novel facultatively anaerobic bacterium isolated from a freshwater lake.</title>
        <authorList>
            <person name="Watanabe M."/>
            <person name="Kojima H."/>
            <person name="Fukui M."/>
        </authorList>
    </citation>
    <scope>NUCLEOTIDE SEQUENCE</scope>
    <source>
        <strain evidence="1">MeG22</strain>
    </source>
</reference>
<keyword evidence="2" id="KW-1185">Reference proteome</keyword>
<dbReference type="Proteomes" id="UP001193389">
    <property type="component" value="Chromosome"/>
</dbReference>
<organism evidence="1 2">
    <name type="scientific">Aquipluma nitroreducens</name>
    <dbReference type="NCBI Taxonomy" id="2010828"/>
    <lineage>
        <taxon>Bacteria</taxon>
        <taxon>Pseudomonadati</taxon>
        <taxon>Bacteroidota</taxon>
        <taxon>Bacteroidia</taxon>
        <taxon>Marinilabiliales</taxon>
        <taxon>Prolixibacteraceae</taxon>
        <taxon>Aquipluma</taxon>
    </lineage>
</organism>